<feature type="compositionally biased region" description="Low complexity" evidence="1">
    <location>
        <begin position="300"/>
        <end position="320"/>
    </location>
</feature>
<evidence type="ECO:0000256" key="1">
    <source>
        <dbReference type="SAM" id="MobiDB-lite"/>
    </source>
</evidence>
<dbReference type="EMBL" id="WEGI01000001">
    <property type="protein sequence ID" value="MQY24735.1"/>
    <property type="molecule type" value="Genomic_DNA"/>
</dbReference>
<protein>
    <recommendedName>
        <fullName evidence="4">DUF3027 domain-containing protein</fullName>
    </recommendedName>
</protein>
<dbReference type="Proteomes" id="UP000431401">
    <property type="component" value="Unassembled WGS sequence"/>
</dbReference>
<dbReference type="InterPro" id="IPR021391">
    <property type="entry name" value="DUF3027"/>
</dbReference>
<organism evidence="2 3">
    <name type="scientific">Nocardia aurantia</name>
    <dbReference type="NCBI Taxonomy" id="2585199"/>
    <lineage>
        <taxon>Bacteria</taxon>
        <taxon>Bacillati</taxon>
        <taxon>Actinomycetota</taxon>
        <taxon>Actinomycetes</taxon>
        <taxon>Mycobacteriales</taxon>
        <taxon>Nocardiaceae</taxon>
        <taxon>Nocardia</taxon>
    </lineage>
</organism>
<feature type="compositionally biased region" description="Low complexity" evidence="1">
    <location>
        <begin position="280"/>
        <end position="291"/>
    </location>
</feature>
<dbReference type="AlphaFoldDB" id="A0A7K0DG03"/>
<feature type="region of interest" description="Disordered" evidence="1">
    <location>
        <begin position="241"/>
        <end position="462"/>
    </location>
</feature>
<evidence type="ECO:0000313" key="3">
    <source>
        <dbReference type="Proteomes" id="UP000431401"/>
    </source>
</evidence>
<name>A0A7K0DG03_9NOCA</name>
<evidence type="ECO:0000313" key="2">
    <source>
        <dbReference type="EMBL" id="MQY24735.1"/>
    </source>
</evidence>
<dbReference type="Pfam" id="PF11228">
    <property type="entry name" value="DUF3027"/>
    <property type="match status" value="1"/>
</dbReference>
<gene>
    <name evidence="2" type="ORF">NRB56_02880</name>
</gene>
<feature type="compositionally biased region" description="Polar residues" evidence="1">
    <location>
        <begin position="328"/>
        <end position="344"/>
    </location>
</feature>
<accession>A0A7K0DG03</accession>
<proteinExistence type="predicted"/>
<evidence type="ECO:0008006" key="4">
    <source>
        <dbReference type="Google" id="ProtNLM"/>
    </source>
</evidence>
<reference evidence="2 3" key="1">
    <citation type="submission" date="2019-10" db="EMBL/GenBank/DDBJ databases">
        <title>Nocardia macrotermitis sp. nov. and Nocardia aurantia sp. nov., isolated from the gut of fungus growing-termite Macrotermes natalensis.</title>
        <authorList>
            <person name="Benndorf R."/>
            <person name="Schwitalla J."/>
            <person name="Martin K."/>
            <person name="De Beer W."/>
            <person name="Kaster A.-K."/>
            <person name="Vollmers J."/>
            <person name="Poulsen M."/>
            <person name="Beemelmanns C."/>
        </authorList>
    </citation>
    <scope>NUCLEOTIDE SEQUENCE [LARGE SCALE GENOMIC DNA]</scope>
    <source>
        <strain evidence="2 3">RB56</strain>
    </source>
</reference>
<keyword evidence="3" id="KW-1185">Reference proteome</keyword>
<comment type="caution">
    <text evidence="2">The sequence shown here is derived from an EMBL/GenBank/DDBJ whole genome shotgun (WGS) entry which is preliminary data.</text>
</comment>
<sequence length="483" mass="47677">MRPILAEAVGLARRALLELQPTGVGEHLGVTGEDEYAATHHFAATLPGYGGWQWAVVVAAPPSADHATVSESALLPGPEALVPPDFLPWDQRVRPGDLAPGDLLATGPDDPRLVPGYMLTGDPVVDEAIEEIGLGRPRVLSREGREEAAGRWYSEYGPDTDMARAAPSTCGLCGFFVPVAGALRAAFGVCANAMGADGHVVHTEYGCGAHSDTELPTGQGSPLYEAFDDAAVDMVSAADLRRPAETPAPDAETVSTDSNGIDPESGPGAAASATGVSDPAGASESAAGTEAVDTSAVENTGTAASADGAGAGPAGSDPTSVAGAGAASDTNSDVVSADSLSDTASGAGAPDVRPAAEAASVGEVGISADAEAGSETGDTGITGASPVAVGTAPEAESDEIGAGAESATAQSVPGSDAGAEADTVSDAADDHDAVAEPGSVGAESERNGEPEQAEQSDAGRYNDAWAVSAVRVRPDESGVAGSN</sequence>